<dbReference type="Gene3D" id="3.10.410.10">
    <property type="entry name" value="Formyltetrahydrofolate synthetase, domain 3"/>
    <property type="match status" value="1"/>
</dbReference>
<dbReference type="Gene3D" id="3.40.50.300">
    <property type="entry name" value="P-loop containing nucleotide triphosphate hydrolases"/>
    <property type="match status" value="1"/>
</dbReference>
<dbReference type="InterPro" id="IPR000559">
    <property type="entry name" value="Formate_THF_ligase"/>
</dbReference>
<evidence type="ECO:0000256" key="3">
    <source>
        <dbReference type="ARBA" id="ARBA00022598"/>
    </source>
</evidence>
<accession>A0ABV6JSL9</accession>
<dbReference type="EMBL" id="JBHLUN010000007">
    <property type="protein sequence ID" value="MFC0408726.1"/>
    <property type="molecule type" value="Genomic_DNA"/>
</dbReference>
<dbReference type="CDD" id="cd00477">
    <property type="entry name" value="FTHFS"/>
    <property type="match status" value="1"/>
</dbReference>
<dbReference type="PROSITE" id="PS00721">
    <property type="entry name" value="FTHFS_1"/>
    <property type="match status" value="1"/>
</dbReference>
<keyword evidence="8" id="KW-1185">Reference proteome</keyword>
<comment type="catalytic activity">
    <reaction evidence="6">
        <text>(6S)-5,6,7,8-tetrahydrofolate + formate + ATP = (6R)-10-formyltetrahydrofolate + ADP + phosphate</text>
        <dbReference type="Rhea" id="RHEA:20221"/>
        <dbReference type="ChEBI" id="CHEBI:15740"/>
        <dbReference type="ChEBI" id="CHEBI:30616"/>
        <dbReference type="ChEBI" id="CHEBI:43474"/>
        <dbReference type="ChEBI" id="CHEBI:57453"/>
        <dbReference type="ChEBI" id="CHEBI:195366"/>
        <dbReference type="ChEBI" id="CHEBI:456216"/>
        <dbReference type="EC" id="6.3.4.3"/>
    </reaction>
</comment>
<reference evidence="7 8" key="1">
    <citation type="submission" date="2024-09" db="EMBL/GenBank/DDBJ databases">
        <authorList>
            <person name="Sun Q."/>
            <person name="Mori K."/>
        </authorList>
    </citation>
    <scope>NUCLEOTIDE SEQUENCE [LARGE SCALE GENOMIC DNA]</scope>
    <source>
        <strain evidence="7 8">TBRC 5777</strain>
    </source>
</reference>
<dbReference type="Pfam" id="PF01268">
    <property type="entry name" value="FTHFS"/>
    <property type="match status" value="1"/>
</dbReference>
<evidence type="ECO:0000313" key="8">
    <source>
        <dbReference type="Proteomes" id="UP001589865"/>
    </source>
</evidence>
<dbReference type="Gene3D" id="3.30.1510.10">
    <property type="entry name" value="Domain 2, N(10)-formyltetrahydrofolate synthetase"/>
    <property type="match status" value="1"/>
</dbReference>
<evidence type="ECO:0000256" key="5">
    <source>
        <dbReference type="ARBA" id="ARBA00022840"/>
    </source>
</evidence>
<keyword evidence="4 6" id="KW-0547">Nucleotide-binding</keyword>
<dbReference type="InterPro" id="IPR020628">
    <property type="entry name" value="Formate_THF_ligase_CS"/>
</dbReference>
<dbReference type="GO" id="GO:0004329">
    <property type="term" value="F:formate-tetrahydrofolate ligase activity"/>
    <property type="evidence" value="ECO:0007669"/>
    <property type="project" value="UniProtKB-EC"/>
</dbReference>
<dbReference type="HAMAP" id="MF_01543">
    <property type="entry name" value="FTHFS"/>
    <property type="match status" value="1"/>
</dbReference>
<comment type="pathway">
    <text evidence="1 6">One-carbon metabolism; tetrahydrofolate interconversion.</text>
</comment>
<dbReference type="InterPro" id="IPR027417">
    <property type="entry name" value="P-loop_NTPase"/>
</dbReference>
<evidence type="ECO:0000256" key="4">
    <source>
        <dbReference type="ARBA" id="ARBA00022741"/>
    </source>
</evidence>
<evidence type="ECO:0000256" key="2">
    <source>
        <dbReference type="ARBA" id="ARBA00022563"/>
    </source>
</evidence>
<name>A0ABV6JSL9_9PROT</name>
<dbReference type="SUPFAM" id="SSF52540">
    <property type="entry name" value="P-loop containing nucleoside triphosphate hydrolases"/>
    <property type="match status" value="1"/>
</dbReference>
<proteinExistence type="inferred from homology"/>
<evidence type="ECO:0000256" key="1">
    <source>
        <dbReference type="ARBA" id="ARBA00004777"/>
    </source>
</evidence>
<dbReference type="EC" id="6.3.4.3" evidence="6"/>
<dbReference type="PROSITE" id="PS00722">
    <property type="entry name" value="FTHFS_2"/>
    <property type="match status" value="1"/>
</dbReference>
<dbReference type="NCBIfam" id="NF010030">
    <property type="entry name" value="PRK13505.1"/>
    <property type="match status" value="1"/>
</dbReference>
<comment type="caution">
    <text evidence="7">The sequence shown here is derived from an EMBL/GenBank/DDBJ whole genome shotgun (WGS) entry which is preliminary data.</text>
</comment>
<organism evidence="7 8">
    <name type="scientific">Roseomonas elaeocarpi</name>
    <dbReference type="NCBI Taxonomy" id="907779"/>
    <lineage>
        <taxon>Bacteria</taxon>
        <taxon>Pseudomonadati</taxon>
        <taxon>Pseudomonadota</taxon>
        <taxon>Alphaproteobacteria</taxon>
        <taxon>Acetobacterales</taxon>
        <taxon>Roseomonadaceae</taxon>
        <taxon>Roseomonas</taxon>
    </lineage>
</organism>
<keyword evidence="3 6" id="KW-0436">Ligase</keyword>
<keyword evidence="2 6" id="KW-0554">One-carbon metabolism</keyword>
<evidence type="ECO:0000256" key="6">
    <source>
        <dbReference type="HAMAP-Rule" id="MF_01543"/>
    </source>
</evidence>
<comment type="similarity">
    <text evidence="6">Belongs to the formate--tetrahydrofolate ligase family.</text>
</comment>
<keyword evidence="5 6" id="KW-0067">ATP-binding</keyword>
<gene>
    <name evidence="6" type="primary">fhs</name>
    <name evidence="7" type="ORF">ACFFGY_10725</name>
</gene>
<evidence type="ECO:0000313" key="7">
    <source>
        <dbReference type="EMBL" id="MFC0408726.1"/>
    </source>
</evidence>
<dbReference type="RefSeq" id="WP_377044483.1">
    <property type="nucleotide sequence ID" value="NZ_JBHLUN010000007.1"/>
</dbReference>
<sequence length="554" mass="57874">MSTDLAIARAATLQPIADIAARAGIPAEAVEPYGRFKAKLDPARIPDTGRRGALVLVTGINPTAAGEGKTTTTVGLGDALNSLGTRTMICLREPSLGPCFGVKGGATGGGRAQVAPMEEINLHFTGDFHAITSANNLLSAMLDNHLHWGNELGLDPRRITWRRAMDMNDRTLRDVVAGLGGTGNGIPREDGFDITVASEVMAILCLARDLADLQARLGRIIVGHRRDGSAVTAADLKADGAMAALLRDAMSPNLVQTLEGSPALVHGGPFANIAHGCNSVAATTLGLRLADVVVTEAGFGADLGAEKFCDIKCRVAGLSPAACVVVATVRALKLNGGVGRKDLDREDVAALRRGIPNVVRHVENMRRFGLPVVVALNHFTSDTEAEVAAVREALAPLGVETVLCTHWADGAAGAADLARAVSALIEGGTARFAPIYGDELSLEDKIRTVAREIYRASAVSFPPSVSARLRRFEEAGFGRVPVCIAKTQYSFSADPALLGAPTGHVLPVREVRLSAGAGFVVAICGDVMTMPGLPRSPAAERIHLDAEGNIEGLF</sequence>
<protein>
    <recommendedName>
        <fullName evidence="6">Formate--tetrahydrofolate ligase</fullName>
        <ecNumber evidence="6">6.3.4.3</ecNumber>
    </recommendedName>
    <alternativeName>
        <fullName evidence="6">Formyltetrahydrofolate synthetase</fullName>
        <shortName evidence="6">FHS</shortName>
        <shortName evidence="6">FTHFS</shortName>
    </alternativeName>
</protein>
<feature type="binding site" evidence="6">
    <location>
        <begin position="63"/>
        <end position="70"/>
    </location>
    <ligand>
        <name>ATP</name>
        <dbReference type="ChEBI" id="CHEBI:30616"/>
    </ligand>
</feature>
<dbReference type="Proteomes" id="UP001589865">
    <property type="component" value="Unassembled WGS sequence"/>
</dbReference>